<feature type="domain" description="Tyrosine specific protein phosphatases" evidence="10">
    <location>
        <begin position="266"/>
        <end position="328"/>
    </location>
</feature>
<evidence type="ECO:0000256" key="7">
    <source>
        <dbReference type="SAM" id="MobiDB-lite"/>
    </source>
</evidence>
<dbReference type="InterPro" id="IPR029260">
    <property type="entry name" value="DSPn"/>
</dbReference>
<keyword evidence="5" id="KW-0904">Protein phosphatase</keyword>
<evidence type="ECO:0000256" key="1">
    <source>
        <dbReference type="ARBA" id="ARBA00007315"/>
    </source>
</evidence>
<evidence type="ECO:0000259" key="10">
    <source>
        <dbReference type="PROSITE" id="PS50056"/>
    </source>
</evidence>
<feature type="compositionally biased region" description="Basic and acidic residues" evidence="7">
    <location>
        <begin position="523"/>
        <end position="537"/>
    </location>
</feature>
<dbReference type="PROSITE" id="PS00383">
    <property type="entry name" value="TYR_PHOSPHATASE_1"/>
    <property type="match status" value="1"/>
</dbReference>
<dbReference type="GO" id="GO:0048666">
    <property type="term" value="P:neuron development"/>
    <property type="evidence" value="ECO:0007669"/>
    <property type="project" value="UniProtKB-ARBA"/>
</dbReference>
<dbReference type="InterPro" id="IPR000242">
    <property type="entry name" value="PTP_cat"/>
</dbReference>
<dbReference type="CDD" id="cd17657">
    <property type="entry name" value="CDC14_N"/>
    <property type="match status" value="1"/>
</dbReference>
<gene>
    <name evidence="12" type="primary">LOC108739429</name>
    <name evidence="13" type="synonym">LOC112905365</name>
</gene>
<dbReference type="CDD" id="cd14499">
    <property type="entry name" value="CDC14_C"/>
    <property type="match status" value="1"/>
</dbReference>
<dbReference type="Pfam" id="PF00782">
    <property type="entry name" value="DSPc"/>
    <property type="match status" value="1"/>
</dbReference>
<sequence length="605" mass="70111">MDGFYYHGDIEYITEILKNRLYFAVLEKSESIELQSSLETFYFCTDSEYVYLNFYHDFGPLNISCLFKYCYKLNQLLKNPIQGIQRFVHYSSKDPNKKTNASFLIGSYAILYLNMDPKEVYQRLYSAGGTFKPFVDASQGPSPYTISIMDCFRAIKKCSSLNFFNFDDFSVAEYDNHDKLVNGDMNWLVPLKFLAFIGPTEIESTADCFNGHNPSFYINYFITNDVRTVIRLNNRVYNESAFTKAGIEHYDLFFPDGTIPPKHILLKFLDIAEHAPASIAVHCKAGLGRTGSLIGAYIIKHYHLTAREAISWMRICRPGSVIGPQQDWLEKIEKWLWKQGSHYRNRHFGDGDKIPFHKYGIYSIKWMNERDKGLRDAKKDTAKRRSVCDEVNQMSTQNKVFAQKQSIERKKMLLNQKEEELRRLSNLLYKVQTKQKTRRKGDDEFATNPSASPVDIDNRLRRSKTAAVKRGDREMDVPLEYMGQLKRRITTAITNRNSAQNQIYSFEQIPMTPLCSSMKTGRRRDYPDGHKKHATQGDKLNDIKIKRFIERIGSAKSSGRPQQVDVGMERREFSTMDNKKPGKIASNLLKKLPIIQRSRRSDMIA</sequence>
<dbReference type="PROSITE" id="PS50055">
    <property type="entry name" value="TYR_PHOSPHATASE_PTP"/>
    <property type="match status" value="1"/>
</dbReference>
<dbReference type="KEGG" id="apln:108739429"/>
<keyword evidence="11" id="KW-1185">Reference proteome</keyword>
<dbReference type="GeneID" id="108739429"/>
<dbReference type="GO" id="GO:0009653">
    <property type="term" value="P:anatomical structure morphogenesis"/>
    <property type="evidence" value="ECO:0007669"/>
    <property type="project" value="UniProtKB-ARBA"/>
</dbReference>
<dbReference type="InterPro" id="IPR044506">
    <property type="entry name" value="CDC14_C"/>
</dbReference>
<dbReference type="KEGG" id="apln:112905365"/>
<evidence type="ECO:0000256" key="6">
    <source>
        <dbReference type="ARBA" id="ARBA00023306"/>
    </source>
</evidence>
<evidence type="ECO:0000256" key="2">
    <source>
        <dbReference type="ARBA" id="ARBA00013064"/>
    </source>
</evidence>
<accession>A0A1W4X921</accession>
<dbReference type="PROSITE" id="PS50056">
    <property type="entry name" value="TYR_PHOSPHATASE_2"/>
    <property type="match status" value="1"/>
</dbReference>
<protein>
    <recommendedName>
        <fullName evidence="2">protein-tyrosine-phosphatase</fullName>
        <ecNumber evidence="2">3.1.3.48</ecNumber>
    </recommendedName>
</protein>
<dbReference type="FunFam" id="3.90.190.10:FF:000006">
    <property type="entry name" value="Dual specificity protein phosphatase CDC14B"/>
    <property type="match status" value="1"/>
</dbReference>
<keyword evidence="4" id="KW-0378">Hydrolase</keyword>
<proteinExistence type="inferred from homology"/>
<evidence type="ECO:0000256" key="3">
    <source>
        <dbReference type="ARBA" id="ARBA00022618"/>
    </source>
</evidence>
<feature type="domain" description="Tyrosine-protein phosphatase" evidence="8">
    <location>
        <begin position="192"/>
        <end position="341"/>
    </location>
</feature>
<dbReference type="STRING" id="224129.A0A1W4X921"/>
<evidence type="ECO:0000313" key="11">
    <source>
        <dbReference type="Proteomes" id="UP000192223"/>
    </source>
</evidence>
<evidence type="ECO:0000313" key="12">
    <source>
        <dbReference type="RefSeq" id="XP_018328830.1"/>
    </source>
</evidence>
<dbReference type="InterPro" id="IPR029021">
    <property type="entry name" value="Prot-tyrosine_phosphatase-like"/>
</dbReference>
<evidence type="ECO:0000256" key="5">
    <source>
        <dbReference type="ARBA" id="ARBA00022912"/>
    </source>
</evidence>
<evidence type="ECO:0000313" key="13">
    <source>
        <dbReference type="RefSeq" id="XP_025833393.1"/>
    </source>
</evidence>
<dbReference type="InterPro" id="IPR016130">
    <property type="entry name" value="Tyr_Pase_AS"/>
</dbReference>
<comment type="similarity">
    <text evidence="1">Belongs to the protein-tyrosine phosphatase family. Non-receptor class CDC14 subfamily.</text>
</comment>
<dbReference type="RefSeq" id="XP_025833393.1">
    <property type="nucleotide sequence ID" value="XM_025977608.1"/>
</dbReference>
<evidence type="ECO:0000259" key="9">
    <source>
        <dbReference type="PROSITE" id="PS50055"/>
    </source>
</evidence>
<reference evidence="12 13" key="1">
    <citation type="submission" date="2025-04" db="UniProtKB">
        <authorList>
            <consortium name="RefSeq"/>
        </authorList>
    </citation>
    <scope>IDENTIFICATION</scope>
    <source>
        <tissue evidence="12 13">Entire body</tissue>
    </source>
</reference>
<dbReference type="AlphaFoldDB" id="A0A1W4X921"/>
<dbReference type="GO" id="GO:0051301">
    <property type="term" value="P:cell division"/>
    <property type="evidence" value="ECO:0007669"/>
    <property type="project" value="UniProtKB-KW"/>
</dbReference>
<dbReference type="PROSITE" id="PS50054">
    <property type="entry name" value="TYR_PHOSPHATASE_DUAL"/>
    <property type="match status" value="1"/>
</dbReference>
<keyword evidence="6" id="KW-0131">Cell cycle</keyword>
<dbReference type="Proteomes" id="UP000192223">
    <property type="component" value="Unplaced"/>
</dbReference>
<dbReference type="Gene3D" id="3.90.190.10">
    <property type="entry name" value="Protein tyrosine phosphatase superfamily"/>
    <property type="match status" value="2"/>
</dbReference>
<name>A0A1W4X921_AGRPL</name>
<evidence type="ECO:0000256" key="4">
    <source>
        <dbReference type="ARBA" id="ARBA00022801"/>
    </source>
</evidence>
<feature type="region of interest" description="Disordered" evidence="7">
    <location>
        <begin position="433"/>
        <end position="456"/>
    </location>
</feature>
<dbReference type="PANTHER" id="PTHR23339">
    <property type="entry name" value="TYROSINE SPECIFIC PROTEIN PHOSPHATASE AND DUAL SPECIFICITY PROTEIN PHOSPHATASE"/>
    <property type="match status" value="1"/>
</dbReference>
<feature type="region of interest" description="Disordered" evidence="7">
    <location>
        <begin position="518"/>
        <end position="537"/>
    </location>
</feature>
<dbReference type="InterPro" id="IPR000340">
    <property type="entry name" value="Dual-sp_phosphatase_cat-dom"/>
</dbReference>
<dbReference type="Pfam" id="PF14671">
    <property type="entry name" value="DSPn"/>
    <property type="match status" value="1"/>
</dbReference>
<evidence type="ECO:0000259" key="8">
    <source>
        <dbReference type="PROSITE" id="PS50054"/>
    </source>
</evidence>
<dbReference type="OrthoDB" id="266663at2759"/>
<dbReference type="SUPFAM" id="SSF52799">
    <property type="entry name" value="(Phosphotyrosine protein) phosphatases II"/>
    <property type="match status" value="2"/>
</dbReference>
<organism evidence="11 12">
    <name type="scientific">Agrilus planipennis</name>
    <name type="common">Emerald ash borer</name>
    <name type="synonym">Agrilus marcopoli</name>
    <dbReference type="NCBI Taxonomy" id="224129"/>
    <lineage>
        <taxon>Eukaryota</taxon>
        <taxon>Metazoa</taxon>
        <taxon>Ecdysozoa</taxon>
        <taxon>Arthropoda</taxon>
        <taxon>Hexapoda</taxon>
        <taxon>Insecta</taxon>
        <taxon>Pterygota</taxon>
        <taxon>Neoptera</taxon>
        <taxon>Endopterygota</taxon>
        <taxon>Coleoptera</taxon>
        <taxon>Polyphaga</taxon>
        <taxon>Elateriformia</taxon>
        <taxon>Buprestoidea</taxon>
        <taxon>Buprestidae</taxon>
        <taxon>Agrilinae</taxon>
        <taxon>Agrilus</taxon>
    </lineage>
</organism>
<dbReference type="InterPro" id="IPR020422">
    <property type="entry name" value="TYR_PHOSPHATASE_DUAL_dom"/>
</dbReference>
<dbReference type="RefSeq" id="XP_018328830.1">
    <property type="nucleotide sequence ID" value="XM_018473328.1"/>
</dbReference>
<feature type="domain" description="Tyrosine-protein phosphatase" evidence="9">
    <location>
        <begin position="112"/>
        <end position="294"/>
    </location>
</feature>
<dbReference type="GO" id="GO:0004725">
    <property type="term" value="F:protein tyrosine phosphatase activity"/>
    <property type="evidence" value="ECO:0007669"/>
    <property type="project" value="UniProtKB-EC"/>
</dbReference>
<keyword evidence="3" id="KW-0132">Cell division</keyword>
<dbReference type="EC" id="3.1.3.48" evidence="2"/>
<dbReference type="SMART" id="SM00195">
    <property type="entry name" value="DSPc"/>
    <property type="match status" value="1"/>
</dbReference>
<dbReference type="InterPro" id="IPR000387">
    <property type="entry name" value="Tyr_Pase_dom"/>
</dbReference>
<dbReference type="InterPro" id="IPR050561">
    <property type="entry name" value="PTP"/>
</dbReference>